<evidence type="ECO:0000313" key="2">
    <source>
        <dbReference type="EMBL" id="GIY50894.1"/>
    </source>
</evidence>
<protein>
    <recommendedName>
        <fullName evidence="4">VWFC domain-containing protein</fullName>
    </recommendedName>
</protein>
<accession>A0AAV4TY19</accession>
<sequence>MITTSQPLITTKEADTYKAETTTLLPTTLTSFTEDNIIKLEESTTTPKPLEPVFDPSMEENKRSQNKSGIHDNSSGVRKILGDVVTLPPSKVELSLTDASNIITVLPVIITMPTTVAPKEESEKSSVTMDDTDVGVVTELGGNLKVSGCNVYGKYYKINDKVTALSKPCSDCICSADGIACNATC</sequence>
<evidence type="ECO:0000256" key="1">
    <source>
        <dbReference type="SAM" id="MobiDB-lite"/>
    </source>
</evidence>
<dbReference type="AlphaFoldDB" id="A0AAV4TY19"/>
<dbReference type="Proteomes" id="UP001054837">
    <property type="component" value="Unassembled WGS sequence"/>
</dbReference>
<gene>
    <name evidence="2" type="primary">AVEN_225430_1</name>
    <name evidence="2" type="ORF">CDAR_94451</name>
</gene>
<organism evidence="2 3">
    <name type="scientific">Caerostris darwini</name>
    <dbReference type="NCBI Taxonomy" id="1538125"/>
    <lineage>
        <taxon>Eukaryota</taxon>
        <taxon>Metazoa</taxon>
        <taxon>Ecdysozoa</taxon>
        <taxon>Arthropoda</taxon>
        <taxon>Chelicerata</taxon>
        <taxon>Arachnida</taxon>
        <taxon>Araneae</taxon>
        <taxon>Araneomorphae</taxon>
        <taxon>Entelegynae</taxon>
        <taxon>Araneoidea</taxon>
        <taxon>Araneidae</taxon>
        <taxon>Caerostris</taxon>
    </lineage>
</organism>
<proteinExistence type="predicted"/>
<dbReference type="EMBL" id="BPLQ01010470">
    <property type="protein sequence ID" value="GIY50894.1"/>
    <property type="molecule type" value="Genomic_DNA"/>
</dbReference>
<feature type="compositionally biased region" description="Polar residues" evidence="1">
    <location>
        <begin position="66"/>
        <end position="75"/>
    </location>
</feature>
<feature type="region of interest" description="Disordered" evidence="1">
    <location>
        <begin position="42"/>
        <end position="75"/>
    </location>
</feature>
<keyword evidence="3" id="KW-1185">Reference proteome</keyword>
<reference evidence="2 3" key="1">
    <citation type="submission" date="2021-06" db="EMBL/GenBank/DDBJ databases">
        <title>Caerostris darwini draft genome.</title>
        <authorList>
            <person name="Kono N."/>
            <person name="Arakawa K."/>
        </authorList>
    </citation>
    <scope>NUCLEOTIDE SEQUENCE [LARGE SCALE GENOMIC DNA]</scope>
</reference>
<name>A0AAV4TY19_9ARAC</name>
<comment type="caution">
    <text evidence="2">The sequence shown here is derived from an EMBL/GenBank/DDBJ whole genome shotgun (WGS) entry which is preliminary data.</text>
</comment>
<evidence type="ECO:0000313" key="3">
    <source>
        <dbReference type="Proteomes" id="UP001054837"/>
    </source>
</evidence>
<evidence type="ECO:0008006" key="4">
    <source>
        <dbReference type="Google" id="ProtNLM"/>
    </source>
</evidence>